<gene>
    <name evidence="8" type="ORF">AO063_08245</name>
</gene>
<dbReference type="AlphaFoldDB" id="A0A0W0I5N5"/>
<comment type="similarity">
    <text evidence="3">Belongs to the acetyltransferase family. RimJ subfamily.</text>
</comment>
<dbReference type="EMBL" id="LKEF01000001">
    <property type="protein sequence ID" value="KTB68457.1"/>
    <property type="molecule type" value="Genomic_DNA"/>
</dbReference>
<evidence type="ECO:0000256" key="6">
    <source>
        <dbReference type="ARBA" id="ARBA00074015"/>
    </source>
</evidence>
<dbReference type="Proteomes" id="UP000054197">
    <property type="component" value="Unassembled WGS sequence"/>
</dbReference>
<evidence type="ECO:0000313" key="8">
    <source>
        <dbReference type="EMBL" id="KTB68457.1"/>
    </source>
</evidence>
<dbReference type="PANTHER" id="PTHR43792">
    <property type="entry name" value="GNAT FAMILY, PUTATIVE (AFU_ORTHOLOGUE AFUA_3G00765)-RELATED-RELATED"/>
    <property type="match status" value="1"/>
</dbReference>
<dbReference type="EC" id="2.3.1.267" evidence="4"/>
<accession>A0A0W0I5N5</accession>
<evidence type="ECO:0000256" key="5">
    <source>
        <dbReference type="ARBA" id="ARBA00048922"/>
    </source>
</evidence>
<comment type="caution">
    <text evidence="8">The sequence shown here is derived from an EMBL/GenBank/DDBJ whole genome shotgun (WGS) entry which is preliminary data.</text>
</comment>
<dbReference type="PANTHER" id="PTHR43792:SF8">
    <property type="entry name" value="[RIBOSOMAL PROTEIN US5]-ALANINE N-ACETYLTRANSFERASE"/>
    <property type="match status" value="1"/>
</dbReference>
<feature type="domain" description="N-acetyltransferase" evidence="7">
    <location>
        <begin position="30"/>
        <end position="178"/>
    </location>
</feature>
<keyword evidence="1 8" id="KW-0808">Transferase</keyword>
<dbReference type="NCBIfam" id="NF008072">
    <property type="entry name" value="PRK10809.1"/>
    <property type="match status" value="1"/>
</dbReference>
<evidence type="ECO:0000313" key="9">
    <source>
        <dbReference type="Proteomes" id="UP000054197"/>
    </source>
</evidence>
<reference evidence="8 9" key="1">
    <citation type="submission" date="2015-09" db="EMBL/GenBank/DDBJ databases">
        <title>Genome sequence of ICMP 11288.</title>
        <authorList>
            <person name="Visnovsky S."/>
            <person name="Lu A."/>
            <person name="Panda P."/>
            <person name="Pitman A."/>
        </authorList>
    </citation>
    <scope>NUCLEOTIDE SEQUENCE [LARGE SCALE GENOMIC DNA]</scope>
    <source>
        <strain evidence="8 9">ICMP 11288</strain>
    </source>
</reference>
<evidence type="ECO:0000256" key="3">
    <source>
        <dbReference type="ARBA" id="ARBA00038502"/>
    </source>
</evidence>
<dbReference type="GO" id="GO:0008999">
    <property type="term" value="F:protein-N-terminal-alanine acetyltransferase activity"/>
    <property type="evidence" value="ECO:0007669"/>
    <property type="project" value="UniProtKB-EC"/>
</dbReference>
<dbReference type="InterPro" id="IPR000182">
    <property type="entry name" value="GNAT_dom"/>
</dbReference>
<dbReference type="InterPro" id="IPR051531">
    <property type="entry name" value="N-acetyltransferase"/>
</dbReference>
<sequence>MNPLFPIHGITTERLTLHAAHPRHALALQAHLVQNRAYLQPWEPARDDDYFELSAITQRLEAMAEKTASGEALHLLILRDRRIIGSCNFNNIVRGAFEACHLGYALDETAQGQGLMRQALSAAIDYVFTEMKLHRIMANYRPENQRSARLLERLGFEREGHARAYLKINGVWADHVLTSLINPVNGDA</sequence>
<keyword evidence="2" id="KW-0012">Acyltransferase</keyword>
<evidence type="ECO:0000259" key="7">
    <source>
        <dbReference type="PROSITE" id="PS51186"/>
    </source>
</evidence>
<evidence type="ECO:0000256" key="1">
    <source>
        <dbReference type="ARBA" id="ARBA00022679"/>
    </source>
</evidence>
<comment type="catalytic activity">
    <reaction evidence="5">
        <text>N-terminal L-alanyl-[ribosomal protein uS5] + acetyl-CoA = N-terminal N(alpha)-acetyl-L-alanyl-[ribosomal protein uS5] + CoA + H(+)</text>
        <dbReference type="Rhea" id="RHEA:43752"/>
        <dbReference type="Rhea" id="RHEA-COMP:10672"/>
        <dbReference type="Rhea" id="RHEA-COMP:10673"/>
        <dbReference type="ChEBI" id="CHEBI:15378"/>
        <dbReference type="ChEBI" id="CHEBI:57287"/>
        <dbReference type="ChEBI" id="CHEBI:57288"/>
        <dbReference type="ChEBI" id="CHEBI:64718"/>
        <dbReference type="ChEBI" id="CHEBI:83683"/>
        <dbReference type="EC" id="2.3.1.267"/>
    </reaction>
</comment>
<name>A0A0W0I5N5_PSEFL</name>
<dbReference type="PROSITE" id="PS51186">
    <property type="entry name" value="GNAT"/>
    <property type="match status" value="1"/>
</dbReference>
<dbReference type="FunFam" id="3.40.630.30:FF:000005">
    <property type="entry name" value="Ribosomal protein alanine acetyltransferase"/>
    <property type="match status" value="1"/>
</dbReference>
<evidence type="ECO:0000256" key="4">
    <source>
        <dbReference type="ARBA" id="ARBA00039124"/>
    </source>
</evidence>
<dbReference type="GO" id="GO:0005737">
    <property type="term" value="C:cytoplasm"/>
    <property type="evidence" value="ECO:0007669"/>
    <property type="project" value="TreeGrafter"/>
</dbReference>
<dbReference type="Pfam" id="PF13302">
    <property type="entry name" value="Acetyltransf_3"/>
    <property type="match status" value="1"/>
</dbReference>
<dbReference type="InterPro" id="IPR016181">
    <property type="entry name" value="Acyl_CoA_acyltransferase"/>
</dbReference>
<organism evidence="8 9">
    <name type="scientific">Pseudomonas fluorescens ICMP 11288</name>
    <dbReference type="NCBI Taxonomy" id="1198309"/>
    <lineage>
        <taxon>Bacteria</taxon>
        <taxon>Pseudomonadati</taxon>
        <taxon>Pseudomonadota</taxon>
        <taxon>Gammaproteobacteria</taxon>
        <taxon>Pseudomonadales</taxon>
        <taxon>Pseudomonadaceae</taxon>
        <taxon>Pseudomonas</taxon>
    </lineage>
</organism>
<evidence type="ECO:0000256" key="2">
    <source>
        <dbReference type="ARBA" id="ARBA00023315"/>
    </source>
</evidence>
<proteinExistence type="inferred from homology"/>
<protein>
    <recommendedName>
        <fullName evidence="6">[Ribosomal protein uS5]-alanine N-acetyltransferase</fullName>
        <ecNumber evidence="4">2.3.1.267</ecNumber>
    </recommendedName>
</protein>
<dbReference type="SUPFAM" id="SSF55729">
    <property type="entry name" value="Acyl-CoA N-acyltransferases (Nat)"/>
    <property type="match status" value="1"/>
</dbReference>
<dbReference type="Gene3D" id="3.40.630.30">
    <property type="match status" value="1"/>
</dbReference>
<dbReference type="RefSeq" id="WP_058419234.1">
    <property type="nucleotide sequence ID" value="NZ_LKEF01000001.1"/>
</dbReference>